<evidence type="ECO:0000256" key="1">
    <source>
        <dbReference type="ARBA" id="ARBA00004141"/>
    </source>
</evidence>
<proteinExistence type="predicted"/>
<name>A0A1L0AXP8_9ASCO</name>
<gene>
    <name evidence="8" type="ORF">HGUI_01170</name>
</gene>
<comment type="subcellular location">
    <subcellularLocation>
        <location evidence="1">Membrane</location>
        <topology evidence="1">Multi-pass membrane protein</topology>
    </subcellularLocation>
</comment>
<evidence type="ECO:0000259" key="7">
    <source>
        <dbReference type="Pfam" id="PF03151"/>
    </source>
</evidence>
<feature type="transmembrane region" description="Helical" evidence="6">
    <location>
        <begin position="367"/>
        <end position="389"/>
    </location>
</feature>
<evidence type="ECO:0000256" key="5">
    <source>
        <dbReference type="SAM" id="MobiDB-lite"/>
    </source>
</evidence>
<keyword evidence="4 6" id="KW-0472">Membrane</keyword>
<keyword evidence="2 6" id="KW-0812">Transmembrane</keyword>
<feature type="compositionally biased region" description="Polar residues" evidence="5">
    <location>
        <begin position="249"/>
        <end position="259"/>
    </location>
</feature>
<dbReference type="EMBL" id="FQNF01000015">
    <property type="protein sequence ID" value="SGZ38970.1"/>
    <property type="molecule type" value="Genomic_DNA"/>
</dbReference>
<feature type="transmembrane region" description="Helical" evidence="6">
    <location>
        <begin position="422"/>
        <end position="440"/>
    </location>
</feature>
<dbReference type="AlphaFoldDB" id="A0A1L0AXP8"/>
<evidence type="ECO:0000313" key="8">
    <source>
        <dbReference type="EMBL" id="SGZ38970.1"/>
    </source>
</evidence>
<feature type="transmembrane region" description="Helical" evidence="6">
    <location>
        <begin position="212"/>
        <end position="233"/>
    </location>
</feature>
<dbReference type="Pfam" id="PF03151">
    <property type="entry name" value="TPT"/>
    <property type="match status" value="2"/>
</dbReference>
<feature type="transmembrane region" description="Helical" evidence="6">
    <location>
        <begin position="161"/>
        <end position="178"/>
    </location>
</feature>
<feature type="transmembrane region" description="Helical" evidence="6">
    <location>
        <begin position="322"/>
        <end position="347"/>
    </location>
</feature>
<dbReference type="VEuPathDB" id="FungiDB:HGUI_01170"/>
<dbReference type="GO" id="GO:0016020">
    <property type="term" value="C:membrane"/>
    <property type="evidence" value="ECO:0007669"/>
    <property type="project" value="UniProtKB-SubCell"/>
</dbReference>
<dbReference type="InterPro" id="IPR004853">
    <property type="entry name" value="Sugar_P_trans_dom"/>
</dbReference>
<organism evidence="8 9">
    <name type="scientific">Hanseniaspora guilliermondii</name>
    <dbReference type="NCBI Taxonomy" id="56406"/>
    <lineage>
        <taxon>Eukaryota</taxon>
        <taxon>Fungi</taxon>
        <taxon>Dikarya</taxon>
        <taxon>Ascomycota</taxon>
        <taxon>Saccharomycotina</taxon>
        <taxon>Saccharomycetes</taxon>
        <taxon>Saccharomycodales</taxon>
        <taxon>Saccharomycodaceae</taxon>
        <taxon>Hanseniaspora</taxon>
    </lineage>
</organism>
<keyword evidence="9" id="KW-1185">Reference proteome</keyword>
<protein>
    <recommendedName>
        <fullName evidence="7">Sugar phosphate transporter domain-containing protein</fullName>
    </recommendedName>
</protein>
<feature type="region of interest" description="Disordered" evidence="5">
    <location>
        <begin position="241"/>
        <end position="270"/>
    </location>
</feature>
<dbReference type="InterPro" id="IPR050186">
    <property type="entry name" value="TPT_transporter"/>
</dbReference>
<evidence type="ECO:0000256" key="2">
    <source>
        <dbReference type="ARBA" id="ARBA00022692"/>
    </source>
</evidence>
<reference evidence="9" key="1">
    <citation type="submission" date="2016-11" db="EMBL/GenBank/DDBJ databases">
        <authorList>
            <person name="Guldener U."/>
        </authorList>
    </citation>
    <scope>NUCLEOTIDE SEQUENCE [LARGE SCALE GENOMIC DNA]</scope>
</reference>
<feature type="transmembrane region" description="Helical" evidence="6">
    <location>
        <begin position="128"/>
        <end position="149"/>
    </location>
</feature>
<feature type="domain" description="Sugar phosphate transporter" evidence="7">
    <location>
        <begin position="303"/>
        <end position="441"/>
    </location>
</feature>
<evidence type="ECO:0000313" key="9">
    <source>
        <dbReference type="Proteomes" id="UP000183365"/>
    </source>
</evidence>
<accession>A0A1L0AXP8</accession>
<evidence type="ECO:0000256" key="4">
    <source>
        <dbReference type="ARBA" id="ARBA00023136"/>
    </source>
</evidence>
<evidence type="ECO:0000256" key="3">
    <source>
        <dbReference type="ARBA" id="ARBA00022989"/>
    </source>
</evidence>
<evidence type="ECO:0000256" key="6">
    <source>
        <dbReference type="SAM" id="Phobius"/>
    </source>
</evidence>
<feature type="transmembrane region" description="Helical" evidence="6">
    <location>
        <begin position="396"/>
        <end position="416"/>
    </location>
</feature>
<dbReference type="OrthoDB" id="1588579at2759"/>
<dbReference type="Proteomes" id="UP000183365">
    <property type="component" value="Unassembled WGS sequence"/>
</dbReference>
<feature type="domain" description="Sugar phosphate transporter" evidence="7">
    <location>
        <begin position="11"/>
        <end position="174"/>
    </location>
</feature>
<feature type="transmembrane region" description="Helical" evidence="6">
    <location>
        <begin position="41"/>
        <end position="63"/>
    </location>
</feature>
<dbReference type="PANTHER" id="PTHR11132">
    <property type="entry name" value="SOLUTE CARRIER FAMILY 35"/>
    <property type="match status" value="1"/>
</dbReference>
<keyword evidence="3 6" id="KW-1133">Transmembrane helix</keyword>
<sequence>MSNSKSINRIEIILICLCWYSTSSIASQITKKILTQCPFPLLLGEFQFLFLIFAAMTTSFTAFHCKKFKNLFPKGTFPKHFDNDMSDVFKLYKDDWIIRRPSKHIVKTVLPLGIFQFVGKWFGHKATALVPISTVSSIKTTSPFFIIVVQKLLKIKTKNNNLTLMSLSLIIIGVFGIVKSDSKKFAKLNKAIKNKAGVIHESESNAHHNSKFIGGLLASTVSMLVFVFQNIYAKKIFTNEGSKPENRQNRSNSDASLPTSDDIDIPNTGHRRKLSTALPMFNSKQILYHSRRPSFNNENSEKLIPSKQQIDMKNKKYDKMTLMIYISFFGFVGSLGWFLFLELPTLIKGKKITHYNNMIVDDIDIVIPWNLFVLNGLLHFIQALITYYLLGKLQTLSYSVANLMKRIVIIVVSWLMMTEGQVGLLQISGLILNIIGLYLYNVSKL</sequence>